<proteinExistence type="predicted"/>
<sequence length="72" mass="8011">MRAIDIYATVLYDNKEVPIAVLVCESQKKGQVVPTDIDKLFDVNECSRVTSILEKFKPTGLPSKGYAQTMGF</sequence>
<evidence type="ECO:0000313" key="2">
    <source>
        <dbReference type="Proteomes" id="UP000320948"/>
    </source>
</evidence>
<organism evidence="1 2">
    <name type="scientific">Blastochloris viridis</name>
    <name type="common">Rhodopseudomonas viridis</name>
    <dbReference type="NCBI Taxonomy" id="1079"/>
    <lineage>
        <taxon>Bacteria</taxon>
        <taxon>Pseudomonadati</taxon>
        <taxon>Pseudomonadota</taxon>
        <taxon>Alphaproteobacteria</taxon>
        <taxon>Hyphomicrobiales</taxon>
        <taxon>Blastochloridaceae</taxon>
        <taxon>Blastochloris</taxon>
    </lineage>
</organism>
<accession>A0A6N4RDF9</accession>
<dbReference type="AlphaFoldDB" id="A0A6N4RDF9"/>
<name>A0A6N4RDF9_BLAVI</name>
<evidence type="ECO:0000313" key="1">
    <source>
        <dbReference type="EMBL" id="TKW61104.1"/>
    </source>
</evidence>
<gene>
    <name evidence="1" type="ORF">DI628_00285</name>
</gene>
<dbReference type="EMBL" id="VAFM01000001">
    <property type="protein sequence ID" value="TKW61104.1"/>
    <property type="molecule type" value="Genomic_DNA"/>
</dbReference>
<dbReference type="Proteomes" id="UP000320948">
    <property type="component" value="Unassembled WGS sequence"/>
</dbReference>
<protein>
    <submittedName>
        <fullName evidence="1">Uncharacterized protein</fullName>
    </submittedName>
</protein>
<reference evidence="1 2" key="1">
    <citation type="journal article" date="2017" name="Nat. Commun.">
        <title>In situ click chemistry generation of cyclooxygenase-2 inhibitors.</title>
        <authorList>
            <person name="Bhardwaj A."/>
            <person name="Kaur J."/>
            <person name="Wuest M."/>
            <person name="Wuest F."/>
        </authorList>
    </citation>
    <scope>NUCLEOTIDE SEQUENCE [LARGE SCALE GENOMIC DNA]</scope>
    <source>
        <strain evidence="1">S2_018_000_R2_106</strain>
    </source>
</reference>
<comment type="caution">
    <text evidence="1">The sequence shown here is derived from an EMBL/GenBank/DDBJ whole genome shotgun (WGS) entry which is preliminary data.</text>
</comment>